<dbReference type="SUPFAM" id="SSF53098">
    <property type="entry name" value="Ribonuclease H-like"/>
    <property type="match status" value="1"/>
</dbReference>
<dbReference type="Pfam" id="PF07727">
    <property type="entry name" value="RVT_2"/>
    <property type="match status" value="1"/>
</dbReference>
<dbReference type="EMBL" id="QXFV01001212">
    <property type="protein sequence ID" value="KAE9011821.1"/>
    <property type="molecule type" value="Genomic_DNA"/>
</dbReference>
<dbReference type="InterPro" id="IPR012337">
    <property type="entry name" value="RNaseH-like_sf"/>
</dbReference>
<keyword evidence="2" id="KW-0378">Hydrolase</keyword>
<evidence type="ECO:0000313" key="6">
    <source>
        <dbReference type="Proteomes" id="UP000429607"/>
    </source>
</evidence>
<comment type="caution">
    <text evidence="5">The sequence shown here is derived from an EMBL/GenBank/DDBJ whole genome shotgun (WGS) entry which is preliminary data.</text>
</comment>
<name>A0A6A3KWV5_9STRA</name>
<dbReference type="InterPro" id="IPR013103">
    <property type="entry name" value="RVT_2"/>
</dbReference>
<dbReference type="GO" id="GO:0046872">
    <property type="term" value="F:metal ion binding"/>
    <property type="evidence" value="ECO:0007669"/>
    <property type="project" value="UniProtKB-KW"/>
</dbReference>
<evidence type="ECO:0000256" key="1">
    <source>
        <dbReference type="ARBA" id="ARBA00022723"/>
    </source>
</evidence>
<evidence type="ECO:0000259" key="4">
    <source>
        <dbReference type="PROSITE" id="PS50994"/>
    </source>
</evidence>
<keyword evidence="1" id="KW-0479">Metal-binding</keyword>
<dbReference type="PANTHER" id="PTHR42648:SF24">
    <property type="entry name" value="INTEGRASE CATALYTIC DOMAIN-CONTAINING PROTEIN"/>
    <property type="match status" value="1"/>
</dbReference>
<dbReference type="InterPro" id="IPR043502">
    <property type="entry name" value="DNA/RNA_pol_sf"/>
</dbReference>
<dbReference type="InterPro" id="IPR039537">
    <property type="entry name" value="Retrotran_Ty1/copia-like"/>
</dbReference>
<reference evidence="5 6" key="1">
    <citation type="submission" date="2018-09" db="EMBL/GenBank/DDBJ databases">
        <title>Genomic investigation of the strawberry pathogen Phytophthora fragariae indicates pathogenicity is determined by transcriptional variation in three key races.</title>
        <authorList>
            <person name="Adams T.M."/>
            <person name="Armitage A.D."/>
            <person name="Sobczyk M.K."/>
            <person name="Bates H.J."/>
            <person name="Dunwell J.M."/>
            <person name="Nellist C.F."/>
            <person name="Harrison R.J."/>
        </authorList>
    </citation>
    <scope>NUCLEOTIDE SEQUENCE [LARGE SCALE GENOMIC DNA]</scope>
    <source>
        <strain evidence="5 6">SCRP249</strain>
    </source>
</reference>
<organism evidence="5 6">
    <name type="scientific">Phytophthora rubi</name>
    <dbReference type="NCBI Taxonomy" id="129364"/>
    <lineage>
        <taxon>Eukaryota</taxon>
        <taxon>Sar</taxon>
        <taxon>Stramenopiles</taxon>
        <taxon>Oomycota</taxon>
        <taxon>Peronosporomycetes</taxon>
        <taxon>Peronosporales</taxon>
        <taxon>Peronosporaceae</taxon>
        <taxon>Phytophthora</taxon>
    </lineage>
</organism>
<dbReference type="Pfam" id="PF00665">
    <property type="entry name" value="rve"/>
    <property type="match status" value="1"/>
</dbReference>
<gene>
    <name evidence="5" type="ORF">PR001_g15818</name>
</gene>
<dbReference type="PROSITE" id="PS50994">
    <property type="entry name" value="INTEGRASE"/>
    <property type="match status" value="1"/>
</dbReference>
<dbReference type="CDD" id="cd09272">
    <property type="entry name" value="RNase_HI_RT_Ty1"/>
    <property type="match status" value="1"/>
</dbReference>
<dbReference type="GO" id="GO:0003676">
    <property type="term" value="F:nucleic acid binding"/>
    <property type="evidence" value="ECO:0007669"/>
    <property type="project" value="InterPro"/>
</dbReference>
<proteinExistence type="predicted"/>
<feature type="domain" description="Integrase catalytic" evidence="4">
    <location>
        <begin position="175"/>
        <end position="343"/>
    </location>
</feature>
<feature type="region of interest" description="Disordered" evidence="3">
    <location>
        <begin position="450"/>
        <end position="476"/>
    </location>
</feature>
<dbReference type="Gene3D" id="3.30.420.10">
    <property type="entry name" value="Ribonuclease H-like superfamily/Ribonuclease H"/>
    <property type="match status" value="1"/>
</dbReference>
<accession>A0A6A3KWV5</accession>
<dbReference type="GO" id="GO:0016787">
    <property type="term" value="F:hydrolase activity"/>
    <property type="evidence" value="ECO:0007669"/>
    <property type="project" value="UniProtKB-KW"/>
</dbReference>
<sequence>MLCANGGTVSINQVGSVELRIVNEVTGRQETRILSDVYYVPDAPANLLSQDYMQTELNYFVKMSADQSVCFLTKKGTSLKFVKVNRLYRIWSVRDQVREQAVVYSAIVTPKKSVSLAVWHKRFAHASATTIVDMGKQKVVRGLQISTSGAEAASTCLPCMHGKKVRMTYPERRQHAQRPLQRLQVDVCSVNEPALDGCTSFLLVVDEFSRYKWLFLLRQKSEAKNHIAALVNRLHVKYRERNWRVEEIHSDQGGEFDNNDILDFCAEEGIVLTTTNAYTPQENGIVERANGIVLPKVRALLHMTNLPDLLRGEAALHVVYTLNVTATRVLDGLTPHEKLSGDSPDVSCLRTWGSLCYYHIASGARSKKKKLSSRMGTAILVGYSPTTHGYKKLLATAYNHGDHELPPRAPLVPMQMQIEDVVRLDSERESVLVQPGQSVAVEQPPAAIAAPQPVGPVSTVEEAPSASGDVDVQTAPVDGLADSDTVARHRVSRFGRKRKRNSRLNNFELHYVAHKLVKVLQCEFISPTQSRLHSRDVPVPATYKLAIRSKFAAYWLAAIAEELESLRKHGVWQVVDRSAAGKSAVITNKWVFGIKKDENGFVKRFKARLVIHGFKQKFGENYNETFAPVIRFDTIRVAIYFAVQRRWSIFQYDVKTAFLHGKLTEEVFMEFPQGNGSPGNKEICKLIKSLYGLKQAPHVWNKTLHRHLVALGFTRLESDHGLYSLLEKGEIVMLLTVYVDDLLLMGESSRCEAIARKLAATFELVELGPVKYLLGVEVSIDREKNTVFFSQTNYVEEILRRFHMHDCHGAATPEATTMETASEGPAASEPSDLPYREIVGAFQYLVSGSRPDIEHVVRRLGQYMACFGAVHYAQAKRVLRYLQTTKHFGLSMVVTGSNHVDLLRVEAYSDADYANDKEDRQSVSGYVTMVNGSVVSYGSRKQGLNAQSTMESEYIAMNEGARDIMWLRGLCDELRWRYDTPKLWCDNTAAIALSKKPGKHNGSKHIENRFHYVRNLEDRELLEVQHCRTDQMTADILTKPLARVKFEFFRSLLGVVRRNEQGGAAAEMKQSDTAFVAWMRIRLSREAGDGSPKAAATCKSRH</sequence>
<evidence type="ECO:0000313" key="5">
    <source>
        <dbReference type="EMBL" id="KAE9011821.1"/>
    </source>
</evidence>
<evidence type="ECO:0000256" key="2">
    <source>
        <dbReference type="ARBA" id="ARBA00022801"/>
    </source>
</evidence>
<dbReference type="Proteomes" id="UP000429607">
    <property type="component" value="Unassembled WGS sequence"/>
</dbReference>
<dbReference type="InterPro" id="IPR036397">
    <property type="entry name" value="RNaseH_sf"/>
</dbReference>
<dbReference type="InterPro" id="IPR001584">
    <property type="entry name" value="Integrase_cat-core"/>
</dbReference>
<dbReference type="PANTHER" id="PTHR42648">
    <property type="entry name" value="TRANSPOSASE, PUTATIVE-RELATED"/>
    <property type="match status" value="1"/>
</dbReference>
<dbReference type="SUPFAM" id="SSF56672">
    <property type="entry name" value="DNA/RNA polymerases"/>
    <property type="match status" value="1"/>
</dbReference>
<evidence type="ECO:0000256" key="3">
    <source>
        <dbReference type="SAM" id="MobiDB-lite"/>
    </source>
</evidence>
<dbReference type="GO" id="GO:0015074">
    <property type="term" value="P:DNA integration"/>
    <property type="evidence" value="ECO:0007669"/>
    <property type="project" value="InterPro"/>
</dbReference>
<protein>
    <recommendedName>
        <fullName evidence="4">Integrase catalytic domain-containing protein</fullName>
    </recommendedName>
</protein>
<dbReference type="AlphaFoldDB" id="A0A6A3KWV5"/>